<keyword evidence="2" id="KW-0732">Signal</keyword>
<dbReference type="PANTHER" id="PTHR42779:SF1">
    <property type="entry name" value="PROTEIN YNJB"/>
    <property type="match status" value="1"/>
</dbReference>
<dbReference type="Gene3D" id="3.40.190.10">
    <property type="entry name" value="Periplasmic binding protein-like II"/>
    <property type="match status" value="2"/>
</dbReference>
<evidence type="ECO:0000313" key="4">
    <source>
        <dbReference type="Proteomes" id="UP000192674"/>
    </source>
</evidence>
<dbReference type="Pfam" id="PF13416">
    <property type="entry name" value="SBP_bac_8"/>
    <property type="match status" value="1"/>
</dbReference>
<dbReference type="InterPro" id="IPR006059">
    <property type="entry name" value="SBP"/>
</dbReference>
<dbReference type="EMBL" id="FWXV01000002">
    <property type="protein sequence ID" value="SMC98405.1"/>
    <property type="molecule type" value="Genomic_DNA"/>
</dbReference>
<feature type="signal peptide" evidence="2">
    <location>
        <begin position="1"/>
        <end position="17"/>
    </location>
</feature>
<accession>A0A1W2DLR1</accession>
<dbReference type="OrthoDB" id="3239593at2"/>
<feature type="chain" id="PRO_5038421473" evidence="2">
    <location>
        <begin position="18"/>
        <end position="406"/>
    </location>
</feature>
<organism evidence="3 4">
    <name type="scientific">Kibdelosporangium aridum</name>
    <dbReference type="NCBI Taxonomy" id="2030"/>
    <lineage>
        <taxon>Bacteria</taxon>
        <taxon>Bacillati</taxon>
        <taxon>Actinomycetota</taxon>
        <taxon>Actinomycetes</taxon>
        <taxon>Pseudonocardiales</taxon>
        <taxon>Pseudonocardiaceae</taxon>
        <taxon>Kibdelosporangium</taxon>
    </lineage>
</organism>
<reference evidence="3 4" key="1">
    <citation type="submission" date="2017-04" db="EMBL/GenBank/DDBJ databases">
        <authorList>
            <person name="Afonso C.L."/>
            <person name="Miller P.J."/>
            <person name="Scott M.A."/>
            <person name="Spackman E."/>
            <person name="Goraichik I."/>
            <person name="Dimitrov K.M."/>
            <person name="Suarez D.L."/>
            <person name="Swayne D.E."/>
        </authorList>
    </citation>
    <scope>NUCLEOTIDE SEQUENCE [LARGE SCALE GENOMIC DNA]</scope>
    <source>
        <strain evidence="3 4">DSM 43828</strain>
    </source>
</reference>
<protein>
    <submittedName>
        <fullName evidence="3">Putative spermidine/putrescine transport system substrate-binding protein</fullName>
    </submittedName>
</protein>
<name>A0A1W2DLR1_KIBAR</name>
<keyword evidence="4" id="KW-1185">Reference proteome</keyword>
<gene>
    <name evidence="3" type="ORF">SAMN05661093_03534</name>
</gene>
<dbReference type="Proteomes" id="UP000192674">
    <property type="component" value="Unassembled WGS sequence"/>
</dbReference>
<dbReference type="PANTHER" id="PTHR42779">
    <property type="entry name" value="PROTEIN YNJB"/>
    <property type="match status" value="1"/>
</dbReference>
<evidence type="ECO:0000256" key="1">
    <source>
        <dbReference type="SAM" id="MobiDB-lite"/>
    </source>
</evidence>
<sequence>MRTKLLLAISCSAALLAASCGAPEQKQPAQQQQQSGSAEPVKRPDQPVKLTVADVAGNLQLTQKAIEKFRDDRKDLVASVEFTRSTAPELPGKIDAQQKAGRVEIDLVLTGTDALAAGASKGLWEKVADNAKPVLGDFESTLQEPAKRMQQLAEGNGIIVVYYPSGPLIEYNPAKVPNPPKTAQELLDWAKANPNKLMYARPANSGPGRTFLMGLSYLLGDSNPKDPKAGWEKTWQYLAELGQYVEYYPSGTSAVMKELSQGTRDIVVSTTGWDINPRALGQVPKEMKTAALQGFHWVADAQYMVVPKGVSPEKRYVLYELMKYMLSKEAQAQTYDQGYFYPGPAVKDVPLSMAPAESQKAITEFGRPEYEALIRDNPIETPLDANAMVAAFERWDREIGGSKVKK</sequence>
<dbReference type="AlphaFoldDB" id="A0A1W2DLR1"/>
<evidence type="ECO:0000313" key="3">
    <source>
        <dbReference type="EMBL" id="SMC98405.1"/>
    </source>
</evidence>
<dbReference type="RefSeq" id="WP_084427541.1">
    <property type="nucleotide sequence ID" value="NZ_FWXV01000002.1"/>
</dbReference>
<dbReference type="PROSITE" id="PS51257">
    <property type="entry name" value="PROKAR_LIPOPROTEIN"/>
    <property type="match status" value="1"/>
</dbReference>
<evidence type="ECO:0000256" key="2">
    <source>
        <dbReference type="SAM" id="SignalP"/>
    </source>
</evidence>
<feature type="compositionally biased region" description="Low complexity" evidence="1">
    <location>
        <begin position="22"/>
        <end position="39"/>
    </location>
</feature>
<feature type="region of interest" description="Disordered" evidence="1">
    <location>
        <begin position="22"/>
        <end position="46"/>
    </location>
</feature>
<dbReference type="SUPFAM" id="SSF53850">
    <property type="entry name" value="Periplasmic binding protein-like II"/>
    <property type="match status" value="1"/>
</dbReference>
<proteinExistence type="predicted"/>